<evidence type="ECO:0000256" key="11">
    <source>
        <dbReference type="ARBA" id="ARBA00044903"/>
    </source>
</evidence>
<evidence type="ECO:0000313" key="22">
    <source>
        <dbReference type="EMBL" id="KAF9526438.1"/>
    </source>
</evidence>
<feature type="transmembrane region" description="Helical" evidence="20">
    <location>
        <begin position="416"/>
        <end position="434"/>
    </location>
</feature>
<dbReference type="InterPro" id="IPR036259">
    <property type="entry name" value="MFS_trans_sf"/>
</dbReference>
<feature type="transmembrane region" description="Helical" evidence="20">
    <location>
        <begin position="241"/>
        <end position="261"/>
    </location>
</feature>
<protein>
    <recommendedName>
        <fullName evidence="15">Lysosomal dipeptide transporter MFSD1</fullName>
    </recommendedName>
    <alternativeName>
        <fullName evidence="16">Major facilitator superfamily domain-containing protein 1</fullName>
    </alternativeName>
</protein>
<dbReference type="Gene3D" id="1.20.1250.20">
    <property type="entry name" value="MFS general substrate transporter like domains"/>
    <property type="match status" value="1"/>
</dbReference>
<feature type="transmembrane region" description="Helical" evidence="20">
    <location>
        <begin position="576"/>
        <end position="597"/>
    </location>
</feature>
<dbReference type="GO" id="GO:0016020">
    <property type="term" value="C:membrane"/>
    <property type="evidence" value="ECO:0007669"/>
    <property type="project" value="UniProtKB-SubCell"/>
</dbReference>
<dbReference type="SUPFAM" id="SSF103473">
    <property type="entry name" value="MFS general substrate transporter"/>
    <property type="match status" value="1"/>
</dbReference>
<feature type="transmembrane region" description="Helical" evidence="20">
    <location>
        <begin position="317"/>
        <end position="337"/>
    </location>
</feature>
<evidence type="ECO:0000256" key="17">
    <source>
        <dbReference type="ARBA" id="ARBA00045709"/>
    </source>
</evidence>
<dbReference type="EMBL" id="MU157871">
    <property type="protein sequence ID" value="KAF9526438.1"/>
    <property type="molecule type" value="Genomic_DNA"/>
</dbReference>
<evidence type="ECO:0000256" key="19">
    <source>
        <dbReference type="SAM" id="MobiDB-lite"/>
    </source>
</evidence>
<comment type="subunit">
    <text evidence="18">Homodimer. Interacts with lysosomal protein GLMP (via lumenal domain); the interaction starts while both proteins are still in the endoplasmic reticulum and is required for stabilization of MFSD1 in lysosomes but has no direct effect on its targeting to lysosomes or transporter activity.</text>
</comment>
<evidence type="ECO:0000256" key="6">
    <source>
        <dbReference type="ARBA" id="ARBA00044891"/>
    </source>
</evidence>
<evidence type="ECO:0000256" key="7">
    <source>
        <dbReference type="ARBA" id="ARBA00044893"/>
    </source>
</evidence>
<comment type="catalytic activity">
    <reaction evidence="12">
        <text>L-histidyl-L-alpha-amino acid(out) = L-histidyl-L-alpha-amino acid(in)</text>
        <dbReference type="Rhea" id="RHEA:79379"/>
        <dbReference type="ChEBI" id="CHEBI:229964"/>
    </reaction>
</comment>
<gene>
    <name evidence="22" type="ORF">CPB83DRAFT_870417</name>
</gene>
<feature type="transmembrane region" description="Helical" evidence="20">
    <location>
        <begin position="387"/>
        <end position="404"/>
    </location>
</feature>
<comment type="catalytic activity">
    <reaction evidence="8">
        <text>L-aspartyl-L-lysine(out) = L-aspartyl-L-lysine(in)</text>
        <dbReference type="Rhea" id="RHEA:79411"/>
        <dbReference type="ChEBI" id="CHEBI:229953"/>
    </reaction>
</comment>
<evidence type="ECO:0000256" key="16">
    <source>
        <dbReference type="ARBA" id="ARBA00045018"/>
    </source>
</evidence>
<evidence type="ECO:0000256" key="15">
    <source>
        <dbReference type="ARBA" id="ARBA00044985"/>
    </source>
</evidence>
<evidence type="ECO:0000256" key="10">
    <source>
        <dbReference type="ARBA" id="ARBA00044900"/>
    </source>
</evidence>
<dbReference type="OrthoDB" id="10255148at2759"/>
<evidence type="ECO:0000256" key="1">
    <source>
        <dbReference type="ARBA" id="ARBA00004141"/>
    </source>
</evidence>
<name>A0A9P6ECL3_9AGAR</name>
<reference evidence="22" key="1">
    <citation type="submission" date="2020-11" db="EMBL/GenBank/DDBJ databases">
        <authorList>
            <consortium name="DOE Joint Genome Institute"/>
            <person name="Ahrendt S."/>
            <person name="Riley R."/>
            <person name="Andreopoulos W."/>
            <person name="Labutti K."/>
            <person name="Pangilinan J."/>
            <person name="Ruiz-Duenas F.J."/>
            <person name="Barrasa J.M."/>
            <person name="Sanchez-Garcia M."/>
            <person name="Camarero S."/>
            <person name="Miyauchi S."/>
            <person name="Serrano A."/>
            <person name="Linde D."/>
            <person name="Babiker R."/>
            <person name="Drula E."/>
            <person name="Ayuso-Fernandez I."/>
            <person name="Pacheco R."/>
            <person name="Padilla G."/>
            <person name="Ferreira P."/>
            <person name="Barriuso J."/>
            <person name="Kellner H."/>
            <person name="Castanera R."/>
            <person name="Alfaro M."/>
            <person name="Ramirez L."/>
            <person name="Pisabarro A.G."/>
            <person name="Kuo A."/>
            <person name="Tritt A."/>
            <person name="Lipzen A."/>
            <person name="He G."/>
            <person name="Yan M."/>
            <person name="Ng V."/>
            <person name="Cullen D."/>
            <person name="Martin F."/>
            <person name="Rosso M.-N."/>
            <person name="Henrissat B."/>
            <person name="Hibbett D."/>
            <person name="Martinez A.T."/>
            <person name="Grigoriev I.V."/>
        </authorList>
    </citation>
    <scope>NUCLEOTIDE SEQUENCE</scope>
    <source>
        <strain evidence="22">CBS 506.95</strain>
    </source>
</reference>
<evidence type="ECO:0000313" key="23">
    <source>
        <dbReference type="Proteomes" id="UP000807306"/>
    </source>
</evidence>
<comment type="catalytic activity">
    <reaction evidence="4">
        <text>L-alpha-aminoacyl-L-arginine(out) = L-alpha-aminoacyl-L-arginine(in)</text>
        <dbReference type="Rhea" id="RHEA:79367"/>
        <dbReference type="ChEBI" id="CHEBI:229968"/>
    </reaction>
</comment>
<organism evidence="22 23">
    <name type="scientific">Crepidotus variabilis</name>
    <dbReference type="NCBI Taxonomy" id="179855"/>
    <lineage>
        <taxon>Eukaryota</taxon>
        <taxon>Fungi</taxon>
        <taxon>Dikarya</taxon>
        <taxon>Basidiomycota</taxon>
        <taxon>Agaricomycotina</taxon>
        <taxon>Agaricomycetes</taxon>
        <taxon>Agaricomycetidae</taxon>
        <taxon>Agaricales</taxon>
        <taxon>Agaricineae</taxon>
        <taxon>Crepidotaceae</taxon>
        <taxon>Crepidotus</taxon>
    </lineage>
</organism>
<dbReference type="AlphaFoldDB" id="A0A9P6ECL3"/>
<sequence length="606" mass="66334">MSSLQNENLEETGDHLRDTCTHLLQTSRDDADSEQDVVPPAEAEGLLGSLGPEDRGREDAEAEWLRKHKRQTRKAFLVRSVALLCACSLSVGSHYATNILGPLKSRLHREIGTSHTEFGLLLSAYSLNSTWTPLLGGILASRLGTTFMSILATGIILLGQIFLLMGDMWGNVRFMALGLFIFGLGVSPLAVVQETLIVRFFKSHGLGVSMALGLVAGKGASFVSARTTYPLTERFGPRAPFYVATSLAALSVIINLVYISLSKWLIDGAGAELEAPDISEEARRRLAISISEGQALEKVAKKRQVHLRQITKLGDVFWAYIAFNVFCGMIWSPFVQLSANIIETRYKLSEEDAANTASYLLSGSIILYPLVGYVVDSRKNKPIVLQLLFLSSTLTLLSFIWLASPPGWTHTPIPSIITFAAGHGFSPLLLVVIVPKIVPSNYVSTALGAHKSLEQTGSVLLQTLSGLLLDTKAEDKKATSFQRLLDVFVFINVCQGAVLALLTLLQYRKDELAGKAPQFPFSPSHSRSESARLSTASAEIETPLLSGITPDTSTFTKPRTQREIERDKAEMRRGKIIAWTCVGLVISAWVLFMTVAWQKLGKKEKK</sequence>
<accession>A0A9P6ECL3</accession>
<evidence type="ECO:0000256" key="9">
    <source>
        <dbReference type="ARBA" id="ARBA00044899"/>
    </source>
</evidence>
<feature type="transmembrane region" description="Helical" evidence="20">
    <location>
        <begin position="118"/>
        <end position="140"/>
    </location>
</feature>
<comment type="function">
    <text evidence="17">Lysosomal dipeptide uniporter that selectively exports lysine, arginine or histidine-containing dipeptides with a net positive charge from the lysosome lumen into the cytosol. Could play a role in a specific type of protein O-glycosylation indirectly regulating macrophages migration and tissue invasion. Also essential for liver homeostasis.</text>
</comment>
<feature type="transmembrane region" description="Helical" evidence="20">
    <location>
        <begin position="147"/>
        <end position="166"/>
    </location>
</feature>
<dbReference type="PROSITE" id="PS50850">
    <property type="entry name" value="MFS"/>
    <property type="match status" value="1"/>
</dbReference>
<comment type="catalytic activity">
    <reaction evidence="13">
        <text>L-alanyl-L-lysine(out) = L-alanyl-L-lysine(in)</text>
        <dbReference type="Rhea" id="RHEA:79415"/>
        <dbReference type="ChEBI" id="CHEBI:192470"/>
    </reaction>
</comment>
<evidence type="ECO:0000256" key="2">
    <source>
        <dbReference type="ARBA" id="ARBA00044876"/>
    </source>
</evidence>
<dbReference type="PANTHER" id="PTHR23512:SF12">
    <property type="entry name" value="TRANSPORTER, PUTATIVE (AFU_ORTHOLOGUE AFUA_4G00260)-RELATED"/>
    <property type="match status" value="1"/>
</dbReference>
<keyword evidence="23" id="KW-1185">Reference proteome</keyword>
<dbReference type="GO" id="GO:0022857">
    <property type="term" value="F:transmembrane transporter activity"/>
    <property type="evidence" value="ECO:0007669"/>
    <property type="project" value="InterPro"/>
</dbReference>
<comment type="catalytic activity">
    <reaction evidence="5">
        <text>L-alpha-aminoacyl-L-histidine(out) = L-alpha-aminoacyl-L-histidine(in)</text>
        <dbReference type="Rhea" id="RHEA:79375"/>
        <dbReference type="ChEBI" id="CHEBI:229967"/>
    </reaction>
</comment>
<comment type="catalytic activity">
    <reaction evidence="7">
        <text>L-alpha-aminoacyl-L-lysine(out) = L-alpha-aminoacyl-L-lysine(in)</text>
        <dbReference type="Rhea" id="RHEA:79383"/>
        <dbReference type="ChEBI" id="CHEBI:229966"/>
    </reaction>
</comment>
<feature type="domain" description="Major facilitator superfamily (MFS) profile" evidence="21">
    <location>
        <begin position="82"/>
        <end position="512"/>
    </location>
</feature>
<comment type="catalytic activity">
    <reaction evidence="2">
        <text>L-lysyl-L-alanine(out) = L-lysyl-L-alanine(in)</text>
        <dbReference type="Rhea" id="RHEA:79399"/>
        <dbReference type="ChEBI" id="CHEBI:229954"/>
    </reaction>
</comment>
<evidence type="ECO:0000259" key="21">
    <source>
        <dbReference type="PROSITE" id="PS50850"/>
    </source>
</evidence>
<feature type="transmembrane region" description="Helical" evidence="20">
    <location>
        <begin position="76"/>
        <end position="98"/>
    </location>
</feature>
<evidence type="ECO:0000256" key="18">
    <source>
        <dbReference type="ARBA" id="ARBA00046376"/>
    </source>
</evidence>
<dbReference type="Pfam" id="PF07690">
    <property type="entry name" value="MFS_1"/>
    <property type="match status" value="1"/>
</dbReference>
<comment type="catalytic activity">
    <reaction evidence="3">
        <text>L-histidyl-glycine(out) = L-histidyl-glycine(in)</text>
        <dbReference type="Rhea" id="RHEA:79395"/>
        <dbReference type="ChEBI" id="CHEBI:229957"/>
    </reaction>
</comment>
<evidence type="ECO:0000256" key="14">
    <source>
        <dbReference type="ARBA" id="ARBA00044924"/>
    </source>
</evidence>
<evidence type="ECO:0000256" key="5">
    <source>
        <dbReference type="ARBA" id="ARBA00044884"/>
    </source>
</evidence>
<comment type="catalytic activity">
    <reaction evidence="9">
        <text>L-arginyl-L-alpha-amino acid(out) = L-arginyl-L-alpha-amino acid(in)</text>
        <dbReference type="Rhea" id="RHEA:79371"/>
        <dbReference type="ChEBI" id="CHEBI:84315"/>
    </reaction>
</comment>
<dbReference type="InterPro" id="IPR020846">
    <property type="entry name" value="MFS_dom"/>
</dbReference>
<evidence type="ECO:0000256" key="4">
    <source>
        <dbReference type="ARBA" id="ARBA00044881"/>
    </source>
</evidence>
<evidence type="ECO:0000256" key="12">
    <source>
        <dbReference type="ARBA" id="ARBA00044912"/>
    </source>
</evidence>
<evidence type="ECO:0000256" key="3">
    <source>
        <dbReference type="ARBA" id="ARBA00044878"/>
    </source>
</evidence>
<comment type="catalytic activity">
    <reaction evidence="6">
        <text>L-lysyl-L-alpha-amino acid(out) = L-lysyl-L-alpha-amino acid(in)</text>
        <dbReference type="Rhea" id="RHEA:79387"/>
        <dbReference type="ChEBI" id="CHEBI:229965"/>
    </reaction>
</comment>
<dbReference type="PANTHER" id="PTHR23512">
    <property type="entry name" value="MAJOR FACILITATOR SUPERFAMILY DOMAIN-CONTAINING PROTEIN 1"/>
    <property type="match status" value="1"/>
</dbReference>
<comment type="subcellular location">
    <subcellularLocation>
        <location evidence="1">Membrane</location>
        <topology evidence="1">Multi-pass membrane protein</topology>
    </subcellularLocation>
</comment>
<dbReference type="InterPro" id="IPR011701">
    <property type="entry name" value="MFS"/>
</dbReference>
<comment type="catalytic activity">
    <reaction evidence="14">
        <text>L-lysyl-glycine(out) = L-lysyl-glycine(in)</text>
        <dbReference type="Rhea" id="RHEA:79407"/>
        <dbReference type="ChEBI" id="CHEBI:191202"/>
    </reaction>
</comment>
<dbReference type="Proteomes" id="UP000807306">
    <property type="component" value="Unassembled WGS sequence"/>
</dbReference>
<comment type="catalytic activity">
    <reaction evidence="10">
        <text>L-lysyl-L-lysine(out) = L-lysyl-L-lysine(in)</text>
        <dbReference type="Rhea" id="RHEA:79403"/>
        <dbReference type="ChEBI" id="CHEBI:229956"/>
    </reaction>
</comment>
<comment type="catalytic activity">
    <reaction evidence="11">
        <text>L-arginyl-glycine(out) = L-arginyl-glycine(in)</text>
        <dbReference type="Rhea" id="RHEA:79391"/>
        <dbReference type="ChEBI" id="CHEBI:229955"/>
    </reaction>
</comment>
<feature type="transmembrane region" description="Helical" evidence="20">
    <location>
        <begin position="172"/>
        <end position="192"/>
    </location>
</feature>
<evidence type="ECO:0000256" key="8">
    <source>
        <dbReference type="ARBA" id="ARBA00044898"/>
    </source>
</evidence>
<proteinExistence type="predicted"/>
<keyword evidence="20" id="KW-1133">Transmembrane helix</keyword>
<comment type="caution">
    <text evidence="22">The sequence shown here is derived from an EMBL/GenBank/DDBJ whole genome shotgun (WGS) entry which is preliminary data.</text>
</comment>
<keyword evidence="20" id="KW-0812">Transmembrane</keyword>
<dbReference type="InterPro" id="IPR052187">
    <property type="entry name" value="MFSD1"/>
</dbReference>
<evidence type="ECO:0000256" key="13">
    <source>
        <dbReference type="ARBA" id="ARBA00044919"/>
    </source>
</evidence>
<feature type="transmembrane region" description="Helical" evidence="20">
    <location>
        <begin position="204"/>
        <end position="221"/>
    </location>
</feature>
<feature type="region of interest" description="Disordered" evidence="19">
    <location>
        <begin position="1"/>
        <end position="60"/>
    </location>
</feature>
<evidence type="ECO:0000256" key="20">
    <source>
        <dbReference type="SAM" id="Phobius"/>
    </source>
</evidence>
<feature type="transmembrane region" description="Helical" evidence="20">
    <location>
        <begin position="357"/>
        <end position="375"/>
    </location>
</feature>
<keyword evidence="20" id="KW-0472">Membrane</keyword>